<dbReference type="GO" id="GO:0015079">
    <property type="term" value="F:potassium ion transmembrane transporter activity"/>
    <property type="evidence" value="ECO:0007669"/>
    <property type="project" value="InterPro"/>
</dbReference>
<comment type="similarity">
    <text evidence="1">Belongs to the HAK/KUP transporter (TC 2.A.72) family.</text>
</comment>
<evidence type="ECO:0000256" key="1">
    <source>
        <dbReference type="ARBA" id="ARBA00007019"/>
    </source>
</evidence>
<proteinExistence type="inferred from homology"/>
<comment type="caution">
    <text evidence="4">The sequence shown here is derived from an EMBL/GenBank/DDBJ whole genome shotgun (WGS) entry which is preliminary data.</text>
</comment>
<keyword evidence="2" id="KW-0472">Membrane</keyword>
<reference evidence="4" key="1">
    <citation type="submission" date="2013-08" db="EMBL/GenBank/DDBJ databases">
        <authorList>
            <person name="Mendez C."/>
            <person name="Richter M."/>
            <person name="Ferrer M."/>
            <person name="Sanchez J."/>
        </authorList>
    </citation>
    <scope>NUCLEOTIDE SEQUENCE</scope>
</reference>
<dbReference type="AlphaFoldDB" id="T0ZAQ9"/>
<protein>
    <submittedName>
        <fullName evidence="4">Potassium transporter</fullName>
    </submittedName>
</protein>
<feature type="transmembrane region" description="Helical" evidence="2">
    <location>
        <begin position="66"/>
        <end position="86"/>
    </location>
</feature>
<evidence type="ECO:0000313" key="4">
    <source>
        <dbReference type="EMBL" id="EQD41192.1"/>
    </source>
</evidence>
<sequence>MGVLGAISVARHPFILLALSPSYAIALCLHYRFVAFIVLGAVVLAVTGAEALYADMGHFGARPIRASWSFFVLPSLILNYLGQGALGAQ</sequence>
<feature type="transmembrane region" description="Helical" evidence="2">
    <location>
        <begin position="34"/>
        <end position="54"/>
    </location>
</feature>
<evidence type="ECO:0000256" key="2">
    <source>
        <dbReference type="SAM" id="Phobius"/>
    </source>
</evidence>
<name>T0ZAQ9_9ZZZZ</name>
<dbReference type="PANTHER" id="PTHR30540">
    <property type="entry name" value="OSMOTIC STRESS POTASSIUM TRANSPORTER"/>
    <property type="match status" value="1"/>
</dbReference>
<reference evidence="4" key="2">
    <citation type="journal article" date="2014" name="ISME J.">
        <title>Microbial stratification in low pH oxic and suboxic macroscopic growths along an acid mine drainage.</title>
        <authorList>
            <person name="Mendez-Garcia C."/>
            <person name="Mesa V."/>
            <person name="Sprenger R.R."/>
            <person name="Richter M."/>
            <person name="Diez M.S."/>
            <person name="Solano J."/>
            <person name="Bargiela R."/>
            <person name="Golyshina O.V."/>
            <person name="Manteca A."/>
            <person name="Ramos J.L."/>
            <person name="Gallego J.R."/>
            <person name="Llorente I."/>
            <person name="Martins Dos Santos V.A."/>
            <person name="Jensen O.N."/>
            <person name="Pelaez A.I."/>
            <person name="Sanchez J."/>
            <person name="Ferrer M."/>
        </authorList>
    </citation>
    <scope>NUCLEOTIDE SEQUENCE</scope>
</reference>
<dbReference type="InterPro" id="IPR003855">
    <property type="entry name" value="K+_transporter"/>
</dbReference>
<accession>T0ZAQ9</accession>
<dbReference type="InterPro" id="IPR053951">
    <property type="entry name" value="K_trans_N"/>
</dbReference>
<gene>
    <name evidence="4" type="ORF">B1A_16176</name>
</gene>
<dbReference type="Pfam" id="PF02705">
    <property type="entry name" value="K_trans"/>
    <property type="match status" value="1"/>
</dbReference>
<dbReference type="PANTHER" id="PTHR30540:SF79">
    <property type="entry name" value="LOW AFFINITY POTASSIUM TRANSPORT SYSTEM PROTEIN KUP"/>
    <property type="match status" value="1"/>
</dbReference>
<dbReference type="EMBL" id="AUZX01011892">
    <property type="protein sequence ID" value="EQD41192.1"/>
    <property type="molecule type" value="Genomic_DNA"/>
</dbReference>
<organism evidence="4">
    <name type="scientific">mine drainage metagenome</name>
    <dbReference type="NCBI Taxonomy" id="410659"/>
    <lineage>
        <taxon>unclassified sequences</taxon>
        <taxon>metagenomes</taxon>
        <taxon>ecological metagenomes</taxon>
    </lineage>
</organism>
<dbReference type="GO" id="GO:0016020">
    <property type="term" value="C:membrane"/>
    <property type="evidence" value="ECO:0007669"/>
    <property type="project" value="InterPro"/>
</dbReference>
<feature type="domain" description="K+ potassium transporter integral membrane" evidence="3">
    <location>
        <begin position="2"/>
        <end position="86"/>
    </location>
</feature>
<evidence type="ECO:0000259" key="3">
    <source>
        <dbReference type="Pfam" id="PF02705"/>
    </source>
</evidence>
<keyword evidence="2" id="KW-1133">Transmembrane helix</keyword>
<keyword evidence="2" id="KW-0812">Transmembrane</keyword>